<feature type="binding site" evidence="10">
    <location>
        <position position="234"/>
    </location>
    <ligand>
        <name>S-adenosyl-L-methionine</name>
        <dbReference type="ChEBI" id="CHEBI:59789"/>
    </ligand>
</feature>
<keyword evidence="5 10" id="KW-0808">Transferase</keyword>
<dbReference type="InterPro" id="IPR023267">
    <property type="entry name" value="RCMT"/>
</dbReference>
<protein>
    <recommendedName>
        <fullName evidence="2">tRNA (cytosine(34)-C(5))-methyltransferase</fullName>
        <ecNumber evidence="2">2.1.1.203</ecNumber>
    </recommendedName>
</protein>
<evidence type="ECO:0000313" key="12">
    <source>
        <dbReference type="EMBL" id="VDN50185.1"/>
    </source>
</evidence>
<dbReference type="InterPro" id="IPR057286">
    <property type="entry name" value="PUA_NSUN2"/>
</dbReference>
<dbReference type="InterPro" id="IPR049560">
    <property type="entry name" value="MeTrfase_RsmB-F_NOP2_cat"/>
</dbReference>
<keyword evidence="6 10" id="KW-0949">S-adenosyl-L-methionine</keyword>
<feature type="binding site" evidence="10">
    <location>
        <position position="209"/>
    </location>
    <ligand>
        <name>S-adenosyl-L-methionine</name>
        <dbReference type="ChEBI" id="CHEBI:59789"/>
    </ligand>
</feature>
<dbReference type="PANTHER" id="PTHR22808:SF1">
    <property type="entry name" value="RNA CYTOSINE-C(5)-METHYLTRANSFERASE NSUN2-RELATED"/>
    <property type="match status" value="1"/>
</dbReference>
<dbReference type="SUPFAM" id="SSF53335">
    <property type="entry name" value="S-adenosyl-L-methionine-dependent methyltransferases"/>
    <property type="match status" value="1"/>
</dbReference>
<keyword evidence="14" id="KW-1185">Reference proteome</keyword>
<feature type="binding site" evidence="10">
    <location>
        <begin position="149"/>
        <end position="155"/>
    </location>
    <ligand>
        <name>S-adenosyl-L-methionine</name>
        <dbReference type="ChEBI" id="CHEBI:59789"/>
    </ligand>
</feature>
<reference evidence="15" key="1">
    <citation type="submission" date="2016-04" db="UniProtKB">
        <authorList>
            <consortium name="WormBaseParasite"/>
        </authorList>
    </citation>
    <scope>IDENTIFICATION</scope>
</reference>
<dbReference type="InterPro" id="IPR001678">
    <property type="entry name" value="MeTrfase_RsmB-F_NOP2_dom"/>
</dbReference>
<evidence type="ECO:0000313" key="14">
    <source>
        <dbReference type="Proteomes" id="UP000274756"/>
    </source>
</evidence>
<evidence type="ECO:0000313" key="13">
    <source>
        <dbReference type="Proteomes" id="UP000038040"/>
    </source>
</evidence>
<evidence type="ECO:0000256" key="7">
    <source>
        <dbReference type="ARBA" id="ARBA00022694"/>
    </source>
</evidence>
<gene>
    <name evidence="12" type="ORF">DME_LOCUS158</name>
</gene>
<sequence>MGKHGIRGRKRKKVADSQRKGAKQNYVLATNERSNMLFFEFYKLQRLINDDEWDSFVDCLKSDLPTSFRIRGCHREAETLIKIMNERYFTAMINLSENGISGIHVPQSLPWYPQAFQTIMPRNAIRKTVSMIPPLLLNIKPHHNVLDMCAAPGSKTMQIVEIMHDLCDSKTSPEGIIVANDVDNTRCYLLVRQVLKRMPVSNCIVINEDAAHLPDMFLNEEPSDPLLFDRILCDVMCSGDGTFRKNIDLWSSWKPQNALGLHKLQINISRRALQLLAVNGIMVYSTCSLNPLEDEAVVASLLRYGEGAVELIDVSNNLLALKRSPGVSQWKVYDKDLTEITTPSDVPECLKKLIVQSMFPPNAEEKEKFHLNRCFRILPHSQNTGGFFVAVLRKLKSLGNKTFTTPASSAPLAKRRKIYKEEPFIFLANDDDRWKDISQYYGVKDSFRSQNLFGRIADSERRRTLYYVNDSARRFIQYNNKIKIINAGLRMFGRVESKFVECRFRLSQDGVKVILPYITKRILNIDVEDMYNLLQTTGKFIPREKLKCSEKLNLFTPGSLVLVCSIDGMQNVVCTWLGSKTISPFVGKEESIHMIRMLGYDTTEMENQIFKKDKGRRQKLIDCQTANDDTEEIKEF</sequence>
<dbReference type="PRINTS" id="PR02008">
    <property type="entry name" value="RCMTFAMILY"/>
</dbReference>
<evidence type="ECO:0000313" key="15">
    <source>
        <dbReference type="WBParaSite" id="DME_0000292901-mRNA-1"/>
    </source>
</evidence>
<feature type="binding site" evidence="10">
    <location>
        <position position="181"/>
    </location>
    <ligand>
        <name>S-adenosyl-L-methionine</name>
        <dbReference type="ChEBI" id="CHEBI:59789"/>
    </ligand>
</feature>
<dbReference type="InterPro" id="IPR023270">
    <property type="entry name" value="RCMT_NCL1"/>
</dbReference>
<dbReference type="EC" id="2.1.1.203" evidence="2"/>
<evidence type="ECO:0000256" key="10">
    <source>
        <dbReference type="PROSITE-ProRule" id="PRU01023"/>
    </source>
</evidence>
<dbReference type="Gene3D" id="3.40.50.150">
    <property type="entry name" value="Vaccinia Virus protein VP39"/>
    <property type="match status" value="1"/>
</dbReference>
<dbReference type="Pfam" id="PF25378">
    <property type="entry name" value="PUA_NSUN2"/>
    <property type="match status" value="1"/>
</dbReference>
<dbReference type="STRING" id="318479.A0A0N4U7G8"/>
<dbReference type="Proteomes" id="UP000038040">
    <property type="component" value="Unplaced"/>
</dbReference>
<reference evidence="12 14" key="2">
    <citation type="submission" date="2018-11" db="EMBL/GenBank/DDBJ databases">
        <authorList>
            <consortium name="Pathogen Informatics"/>
        </authorList>
    </citation>
    <scope>NUCLEOTIDE SEQUENCE [LARGE SCALE GENOMIC DNA]</scope>
</reference>
<dbReference type="GO" id="GO:0000049">
    <property type="term" value="F:tRNA binding"/>
    <property type="evidence" value="ECO:0007669"/>
    <property type="project" value="UniProtKB-KW"/>
</dbReference>
<keyword evidence="8 10" id="KW-0694">RNA-binding</keyword>
<dbReference type="OrthoDB" id="6093671at2759"/>
<dbReference type="GO" id="GO:0005634">
    <property type="term" value="C:nucleus"/>
    <property type="evidence" value="ECO:0007669"/>
    <property type="project" value="UniProtKB-SubCell"/>
</dbReference>
<evidence type="ECO:0000256" key="1">
    <source>
        <dbReference type="ARBA" id="ARBA00004123"/>
    </source>
</evidence>
<evidence type="ECO:0000256" key="8">
    <source>
        <dbReference type="ARBA" id="ARBA00022884"/>
    </source>
</evidence>
<dbReference type="PROSITE" id="PS51686">
    <property type="entry name" value="SAM_MT_RSMB_NOP"/>
    <property type="match status" value="1"/>
</dbReference>
<keyword evidence="9" id="KW-0539">Nucleus</keyword>
<dbReference type="Proteomes" id="UP000274756">
    <property type="component" value="Unassembled WGS sequence"/>
</dbReference>
<dbReference type="GO" id="GO:0030488">
    <property type="term" value="P:tRNA methylation"/>
    <property type="evidence" value="ECO:0007669"/>
    <property type="project" value="UniProtKB-ARBA"/>
</dbReference>
<comment type="subcellular location">
    <subcellularLocation>
        <location evidence="1">Nucleus</location>
    </subcellularLocation>
</comment>
<feature type="domain" description="SAM-dependent MTase RsmB/NOP-type" evidence="11">
    <location>
        <begin position="56"/>
        <end position="395"/>
    </location>
</feature>
<dbReference type="GO" id="GO:0005737">
    <property type="term" value="C:cytoplasm"/>
    <property type="evidence" value="ECO:0007669"/>
    <property type="project" value="TreeGrafter"/>
</dbReference>
<evidence type="ECO:0000256" key="5">
    <source>
        <dbReference type="ARBA" id="ARBA00022679"/>
    </source>
</evidence>
<dbReference type="EMBL" id="UYYG01000001">
    <property type="protein sequence ID" value="VDN50185.1"/>
    <property type="molecule type" value="Genomic_DNA"/>
</dbReference>
<dbReference type="WBParaSite" id="DME_0000292901-mRNA-1">
    <property type="protein sequence ID" value="DME_0000292901-mRNA-1"/>
    <property type="gene ID" value="DME_0000292901"/>
</dbReference>
<organism evidence="13 15">
    <name type="scientific">Dracunculus medinensis</name>
    <name type="common">Guinea worm</name>
    <dbReference type="NCBI Taxonomy" id="318479"/>
    <lineage>
        <taxon>Eukaryota</taxon>
        <taxon>Metazoa</taxon>
        <taxon>Ecdysozoa</taxon>
        <taxon>Nematoda</taxon>
        <taxon>Chromadorea</taxon>
        <taxon>Rhabditida</taxon>
        <taxon>Spirurina</taxon>
        <taxon>Dracunculoidea</taxon>
        <taxon>Dracunculidae</taxon>
        <taxon>Dracunculus</taxon>
    </lineage>
</organism>
<evidence type="ECO:0000259" key="11">
    <source>
        <dbReference type="PROSITE" id="PS51686"/>
    </source>
</evidence>
<dbReference type="Pfam" id="PF25376">
    <property type="entry name" value="Pre-PUA_NSUN2"/>
    <property type="match status" value="1"/>
</dbReference>
<dbReference type="InterPro" id="IPR057285">
    <property type="entry name" value="Pre-PUA_NSUN2"/>
</dbReference>
<dbReference type="Pfam" id="PF01189">
    <property type="entry name" value="Methyltr_RsmB-F"/>
    <property type="match status" value="1"/>
</dbReference>
<feature type="active site" description="Nucleophile" evidence="10">
    <location>
        <position position="287"/>
    </location>
</feature>
<accession>A0A0N4U7G8</accession>
<proteinExistence type="inferred from homology"/>
<name>A0A0N4U7G8_DRAME</name>
<evidence type="ECO:0000256" key="3">
    <source>
        <dbReference type="ARBA" id="ARBA00022555"/>
    </source>
</evidence>
<comment type="similarity">
    <text evidence="10">Belongs to the class I-like SAM-binding methyltransferase superfamily. RsmB/NOP family.</text>
</comment>
<evidence type="ECO:0000256" key="2">
    <source>
        <dbReference type="ARBA" id="ARBA00012629"/>
    </source>
</evidence>
<dbReference type="PRINTS" id="PR02011">
    <property type="entry name" value="RCMTNCL1"/>
</dbReference>
<dbReference type="PANTHER" id="PTHR22808">
    <property type="entry name" value="NCL1 YEAST -RELATED NOL1/NOP2/FMU SUN DOMAIN-CONTAINING"/>
    <property type="match status" value="1"/>
</dbReference>
<evidence type="ECO:0000256" key="6">
    <source>
        <dbReference type="ARBA" id="ARBA00022691"/>
    </source>
</evidence>
<keyword evidence="3" id="KW-0820">tRNA-binding</keyword>
<dbReference type="GO" id="GO:0016428">
    <property type="term" value="F:tRNA (cytidine-5-)-methyltransferase activity"/>
    <property type="evidence" value="ECO:0007669"/>
    <property type="project" value="InterPro"/>
</dbReference>
<keyword evidence="4 10" id="KW-0489">Methyltransferase</keyword>
<evidence type="ECO:0000256" key="9">
    <source>
        <dbReference type="ARBA" id="ARBA00023242"/>
    </source>
</evidence>
<dbReference type="AlphaFoldDB" id="A0A0N4U7G8"/>
<evidence type="ECO:0000256" key="4">
    <source>
        <dbReference type="ARBA" id="ARBA00022603"/>
    </source>
</evidence>
<keyword evidence="7" id="KW-0819">tRNA processing</keyword>
<dbReference type="InterPro" id="IPR029063">
    <property type="entry name" value="SAM-dependent_MTases_sf"/>
</dbReference>